<evidence type="ECO:0000313" key="8">
    <source>
        <dbReference type="EMBL" id="TQS45086.1"/>
    </source>
</evidence>
<dbReference type="Proteomes" id="UP000317982">
    <property type="component" value="Unassembled WGS sequence"/>
</dbReference>
<protein>
    <submittedName>
        <fullName evidence="8">GlsB/YeaQ/YmgE family stress response membrane protein</fullName>
    </submittedName>
</protein>
<evidence type="ECO:0000256" key="5">
    <source>
        <dbReference type="ARBA" id="ARBA00022989"/>
    </source>
</evidence>
<keyword evidence="4 7" id="KW-0812">Transmembrane</keyword>
<name>A0A545AUT0_9ACTN</name>
<dbReference type="AlphaFoldDB" id="A0A545AUT0"/>
<proteinExistence type="inferred from homology"/>
<evidence type="ECO:0000256" key="4">
    <source>
        <dbReference type="ARBA" id="ARBA00022692"/>
    </source>
</evidence>
<keyword evidence="6 7" id="KW-0472">Membrane</keyword>
<evidence type="ECO:0000256" key="7">
    <source>
        <dbReference type="SAM" id="Phobius"/>
    </source>
</evidence>
<evidence type="ECO:0000256" key="6">
    <source>
        <dbReference type="ARBA" id="ARBA00023136"/>
    </source>
</evidence>
<keyword evidence="5 7" id="KW-1133">Transmembrane helix</keyword>
<reference evidence="8 9" key="1">
    <citation type="submission" date="2019-07" db="EMBL/GenBank/DDBJ databases">
        <title>Cryptosporangium phraense sp. nov., isolated from plant litter.</title>
        <authorList>
            <person name="Suriyachadkun C."/>
        </authorList>
    </citation>
    <scope>NUCLEOTIDE SEQUENCE [LARGE SCALE GENOMIC DNA]</scope>
    <source>
        <strain evidence="8 9">A-T 5661</strain>
    </source>
</reference>
<evidence type="ECO:0000256" key="2">
    <source>
        <dbReference type="ARBA" id="ARBA00011006"/>
    </source>
</evidence>
<keyword evidence="3" id="KW-1003">Cell membrane</keyword>
<gene>
    <name evidence="8" type="ORF">FL583_11345</name>
</gene>
<feature type="transmembrane region" description="Helical" evidence="7">
    <location>
        <begin position="31"/>
        <end position="54"/>
    </location>
</feature>
<comment type="caution">
    <text evidence="8">The sequence shown here is derived from an EMBL/GenBank/DDBJ whole genome shotgun (WGS) entry which is preliminary data.</text>
</comment>
<keyword evidence="9" id="KW-1185">Reference proteome</keyword>
<evidence type="ECO:0000256" key="3">
    <source>
        <dbReference type="ARBA" id="ARBA00022475"/>
    </source>
</evidence>
<dbReference type="PANTHER" id="PTHR33884">
    <property type="entry name" value="UPF0410 PROTEIN YMGE"/>
    <property type="match status" value="1"/>
</dbReference>
<evidence type="ECO:0000313" key="9">
    <source>
        <dbReference type="Proteomes" id="UP000317982"/>
    </source>
</evidence>
<dbReference type="EMBL" id="VIRS01000006">
    <property type="protein sequence ID" value="TQS45086.1"/>
    <property type="molecule type" value="Genomic_DNA"/>
</dbReference>
<organism evidence="8 9">
    <name type="scientific">Cryptosporangium phraense</name>
    <dbReference type="NCBI Taxonomy" id="2593070"/>
    <lineage>
        <taxon>Bacteria</taxon>
        <taxon>Bacillati</taxon>
        <taxon>Actinomycetota</taxon>
        <taxon>Actinomycetes</taxon>
        <taxon>Cryptosporangiales</taxon>
        <taxon>Cryptosporangiaceae</taxon>
        <taxon>Cryptosporangium</taxon>
    </lineage>
</organism>
<feature type="transmembrane region" description="Helical" evidence="7">
    <location>
        <begin position="66"/>
        <end position="83"/>
    </location>
</feature>
<comment type="subcellular location">
    <subcellularLocation>
        <location evidence="1">Cell membrane</location>
        <topology evidence="1">Multi-pass membrane protein</topology>
    </subcellularLocation>
</comment>
<dbReference type="GO" id="GO:0005886">
    <property type="term" value="C:plasma membrane"/>
    <property type="evidence" value="ECO:0007669"/>
    <property type="project" value="UniProtKB-SubCell"/>
</dbReference>
<sequence length="93" mass="9386">MEIDGIISALFVGLIIGAVGRLVMPGKQRVGLLMTLVIGIVAALLGTGVASVFGVADTPGVDWLELFAQIGLAAVGVSLVSGAKDRPKITSGR</sequence>
<dbReference type="PANTHER" id="PTHR33884:SF3">
    <property type="entry name" value="UPF0410 PROTEIN YMGE"/>
    <property type="match status" value="1"/>
</dbReference>
<dbReference type="RefSeq" id="WP_142704535.1">
    <property type="nucleotide sequence ID" value="NZ_VIRS01000006.1"/>
</dbReference>
<accession>A0A545AUT0</accession>
<evidence type="ECO:0000256" key="1">
    <source>
        <dbReference type="ARBA" id="ARBA00004651"/>
    </source>
</evidence>
<dbReference type="InterPro" id="IPR007341">
    <property type="entry name" value="Transgly_assoc"/>
</dbReference>
<dbReference type="InParanoid" id="A0A545AUT0"/>
<comment type="similarity">
    <text evidence="2">Belongs to the UPF0410 family.</text>
</comment>
<feature type="transmembrane region" description="Helical" evidence="7">
    <location>
        <begin position="6"/>
        <end position="24"/>
    </location>
</feature>
<dbReference type="OrthoDB" id="3483802at2"/>